<feature type="transmembrane region" description="Helical" evidence="7">
    <location>
        <begin position="219"/>
        <end position="238"/>
    </location>
</feature>
<name>A0A0R1TWH3_9LACO</name>
<comment type="similarity">
    <text evidence="7">Belongs to the binding-protein-dependent transport system permease family.</text>
</comment>
<evidence type="ECO:0000256" key="4">
    <source>
        <dbReference type="ARBA" id="ARBA00022692"/>
    </source>
</evidence>
<feature type="transmembrane region" description="Helical" evidence="7">
    <location>
        <begin position="59"/>
        <end position="81"/>
    </location>
</feature>
<evidence type="ECO:0000259" key="8">
    <source>
        <dbReference type="PROSITE" id="PS50928"/>
    </source>
</evidence>
<dbReference type="Proteomes" id="UP000051922">
    <property type="component" value="Unassembled WGS sequence"/>
</dbReference>
<dbReference type="GO" id="GO:0005886">
    <property type="term" value="C:plasma membrane"/>
    <property type="evidence" value="ECO:0007669"/>
    <property type="project" value="UniProtKB-SubCell"/>
</dbReference>
<dbReference type="PANTHER" id="PTHR30043">
    <property type="entry name" value="PHOSPHONATES TRANSPORT SYSTEM PERMEASE PROTEIN"/>
    <property type="match status" value="1"/>
</dbReference>
<feature type="transmembrane region" description="Helical" evidence="7">
    <location>
        <begin position="194"/>
        <end position="213"/>
    </location>
</feature>
<keyword evidence="10" id="KW-1185">Reference proteome</keyword>
<accession>A0A0R1TWH3</accession>
<keyword evidence="6 7" id="KW-0472">Membrane</keyword>
<evidence type="ECO:0000313" key="9">
    <source>
        <dbReference type="EMBL" id="KRL85585.1"/>
    </source>
</evidence>
<evidence type="ECO:0000256" key="1">
    <source>
        <dbReference type="ARBA" id="ARBA00004651"/>
    </source>
</evidence>
<dbReference type="PATRIC" id="fig|1423783.4.peg.1799"/>
<dbReference type="Pfam" id="PF00528">
    <property type="entry name" value="BPD_transp_1"/>
    <property type="match status" value="1"/>
</dbReference>
<keyword evidence="4 7" id="KW-0812">Transmembrane</keyword>
<evidence type="ECO:0000313" key="10">
    <source>
        <dbReference type="Proteomes" id="UP000051922"/>
    </source>
</evidence>
<dbReference type="InterPro" id="IPR000515">
    <property type="entry name" value="MetI-like"/>
</dbReference>
<dbReference type="PROSITE" id="PS50928">
    <property type="entry name" value="ABC_TM1"/>
    <property type="match status" value="1"/>
</dbReference>
<sequence>MTVVALMGMYAAASLALGFNQSTLLELQTGFAWMARNFVPTGGALANLTTILYQLWRTFVIAVAAAGIAGVMSLVIAVIGAQNIGVRNAGVTWLVRGCASILRNIPIIAWALILLFSFKQNELTGFLALFLMNLGFLTRAFLETIEDFDTNKFEALTATGANKLQAICQALLPEIAVPLVEWLLYMIENNVRDATLVGLLTGTGIGFLFDLYFKSLNYPAAGLVVLTLIVLVIGLELLSNQIERRMSA</sequence>
<comment type="caution">
    <text evidence="9">The sequence shown here is derived from an EMBL/GenBank/DDBJ whole genome shotgun (WGS) entry which is preliminary data.</text>
</comment>
<dbReference type="GO" id="GO:0055085">
    <property type="term" value="P:transmembrane transport"/>
    <property type="evidence" value="ECO:0007669"/>
    <property type="project" value="InterPro"/>
</dbReference>
<keyword evidence="5 7" id="KW-1133">Transmembrane helix</keyword>
<dbReference type="Gene3D" id="1.10.3720.10">
    <property type="entry name" value="MetI-like"/>
    <property type="match status" value="1"/>
</dbReference>
<dbReference type="InterPro" id="IPR035906">
    <property type="entry name" value="MetI-like_sf"/>
</dbReference>
<feature type="transmembrane region" description="Helical" evidence="7">
    <location>
        <begin position="93"/>
        <end position="117"/>
    </location>
</feature>
<dbReference type="PANTHER" id="PTHR30043:SF1">
    <property type="entry name" value="ABC TRANSPORT SYSTEM PERMEASE PROTEIN P69"/>
    <property type="match status" value="1"/>
</dbReference>
<evidence type="ECO:0000256" key="5">
    <source>
        <dbReference type="ARBA" id="ARBA00022989"/>
    </source>
</evidence>
<protein>
    <submittedName>
        <fullName evidence="9">Phosphonate ABC transporter, permease protein PhnE</fullName>
    </submittedName>
</protein>
<dbReference type="SUPFAM" id="SSF161098">
    <property type="entry name" value="MetI-like"/>
    <property type="match status" value="1"/>
</dbReference>
<dbReference type="STRING" id="1423783.FC50_GL001758"/>
<gene>
    <name evidence="9" type="ORF">FC50_GL001758</name>
</gene>
<comment type="subcellular location">
    <subcellularLocation>
        <location evidence="1 7">Cell membrane</location>
        <topology evidence="1 7">Multi-pass membrane protein</topology>
    </subcellularLocation>
</comment>
<evidence type="ECO:0000256" key="3">
    <source>
        <dbReference type="ARBA" id="ARBA00022475"/>
    </source>
</evidence>
<dbReference type="EMBL" id="AZFJ01000052">
    <property type="protein sequence ID" value="KRL85585.1"/>
    <property type="molecule type" value="Genomic_DNA"/>
</dbReference>
<feature type="transmembrane region" description="Helical" evidence="7">
    <location>
        <begin position="123"/>
        <end position="142"/>
    </location>
</feature>
<reference evidence="9 10" key="1">
    <citation type="journal article" date="2015" name="Genome Announc.">
        <title>Expanding the biotechnology potential of lactobacilli through comparative genomics of 213 strains and associated genera.</title>
        <authorList>
            <person name="Sun Z."/>
            <person name="Harris H.M."/>
            <person name="McCann A."/>
            <person name="Guo C."/>
            <person name="Argimon S."/>
            <person name="Zhang W."/>
            <person name="Yang X."/>
            <person name="Jeffery I.B."/>
            <person name="Cooney J.C."/>
            <person name="Kagawa T.F."/>
            <person name="Liu W."/>
            <person name="Song Y."/>
            <person name="Salvetti E."/>
            <person name="Wrobel A."/>
            <person name="Rasinkangas P."/>
            <person name="Parkhill J."/>
            <person name="Rea M.C."/>
            <person name="O'Sullivan O."/>
            <person name="Ritari J."/>
            <person name="Douillard F.P."/>
            <person name="Paul Ross R."/>
            <person name="Yang R."/>
            <person name="Briner A.E."/>
            <person name="Felis G.E."/>
            <person name="de Vos W.M."/>
            <person name="Barrangou R."/>
            <person name="Klaenhammer T.R."/>
            <person name="Caufield P.W."/>
            <person name="Cui Y."/>
            <person name="Zhang H."/>
            <person name="O'Toole P.W."/>
        </authorList>
    </citation>
    <scope>NUCLEOTIDE SEQUENCE [LARGE SCALE GENOMIC DNA]</scope>
    <source>
        <strain evidence="9 10">DSM 15945</strain>
    </source>
</reference>
<keyword evidence="3" id="KW-1003">Cell membrane</keyword>
<evidence type="ECO:0000256" key="6">
    <source>
        <dbReference type="ARBA" id="ARBA00023136"/>
    </source>
</evidence>
<dbReference type="CDD" id="cd06261">
    <property type="entry name" value="TM_PBP2"/>
    <property type="match status" value="1"/>
</dbReference>
<proteinExistence type="inferred from homology"/>
<organism evidence="9 10">
    <name type="scientific">Lacticaseibacillus pantheris DSM 15945 = JCM 12539 = NBRC 106106</name>
    <dbReference type="NCBI Taxonomy" id="1423783"/>
    <lineage>
        <taxon>Bacteria</taxon>
        <taxon>Bacillati</taxon>
        <taxon>Bacillota</taxon>
        <taxon>Bacilli</taxon>
        <taxon>Lactobacillales</taxon>
        <taxon>Lactobacillaceae</taxon>
        <taxon>Lacticaseibacillus</taxon>
    </lineage>
</organism>
<keyword evidence="2 7" id="KW-0813">Transport</keyword>
<dbReference type="AlphaFoldDB" id="A0A0R1TWH3"/>
<feature type="domain" description="ABC transmembrane type-1" evidence="8">
    <location>
        <begin position="55"/>
        <end position="239"/>
    </location>
</feature>
<evidence type="ECO:0000256" key="2">
    <source>
        <dbReference type="ARBA" id="ARBA00022448"/>
    </source>
</evidence>
<evidence type="ECO:0000256" key="7">
    <source>
        <dbReference type="RuleBase" id="RU363032"/>
    </source>
</evidence>